<gene>
    <name evidence="11" type="ORF">GU927_003820</name>
</gene>
<dbReference type="PANTHER" id="PTHR41523:SF8">
    <property type="entry name" value="ETHYLENE RESPONSE SENSOR PROTEIN"/>
    <property type="match status" value="1"/>
</dbReference>
<evidence type="ECO:0000256" key="3">
    <source>
        <dbReference type="ARBA" id="ARBA00022553"/>
    </source>
</evidence>
<evidence type="ECO:0000256" key="7">
    <source>
        <dbReference type="ARBA" id="ARBA00022840"/>
    </source>
</evidence>
<keyword evidence="6 11" id="KW-0418">Kinase</keyword>
<organism evidence="11 12">
    <name type="scientific">Paragemmobacter amnigenus</name>
    <dbReference type="NCBI Taxonomy" id="2852097"/>
    <lineage>
        <taxon>Bacteria</taxon>
        <taxon>Pseudomonadati</taxon>
        <taxon>Pseudomonadota</taxon>
        <taxon>Alphaproteobacteria</taxon>
        <taxon>Rhodobacterales</taxon>
        <taxon>Paracoccaceae</taxon>
        <taxon>Paragemmobacter</taxon>
    </lineage>
</organism>
<protein>
    <recommendedName>
        <fullName evidence="2">histidine kinase</fullName>
        <ecNumber evidence="2">2.7.13.3</ecNumber>
    </recommendedName>
</protein>
<accession>A0ABS6IZL8</accession>
<keyword evidence="7" id="KW-0067">ATP-binding</keyword>
<feature type="region of interest" description="Disordered" evidence="8">
    <location>
        <begin position="15"/>
        <end position="47"/>
    </location>
</feature>
<evidence type="ECO:0000259" key="9">
    <source>
        <dbReference type="Pfam" id="PF07568"/>
    </source>
</evidence>
<keyword evidence="3" id="KW-0597">Phosphoprotein</keyword>
<keyword evidence="12" id="KW-1185">Reference proteome</keyword>
<evidence type="ECO:0000256" key="2">
    <source>
        <dbReference type="ARBA" id="ARBA00012438"/>
    </source>
</evidence>
<dbReference type="InterPro" id="IPR011495">
    <property type="entry name" value="Sig_transdc_His_kin_sub2_dim/P"/>
</dbReference>
<evidence type="ECO:0000256" key="8">
    <source>
        <dbReference type="SAM" id="MobiDB-lite"/>
    </source>
</evidence>
<evidence type="ECO:0000313" key="12">
    <source>
        <dbReference type="Proteomes" id="UP000731907"/>
    </source>
</evidence>
<dbReference type="PANTHER" id="PTHR41523">
    <property type="entry name" value="TWO-COMPONENT SYSTEM SENSOR PROTEIN"/>
    <property type="match status" value="1"/>
</dbReference>
<evidence type="ECO:0000259" key="10">
    <source>
        <dbReference type="Pfam" id="PF13581"/>
    </source>
</evidence>
<feature type="domain" description="Histidine kinase/HSP90-like ATPase" evidence="10">
    <location>
        <begin position="196"/>
        <end position="258"/>
    </location>
</feature>
<comment type="caution">
    <text evidence="11">The sequence shown here is derived from an EMBL/GenBank/DDBJ whole genome shotgun (WGS) entry which is preliminary data.</text>
</comment>
<dbReference type="GO" id="GO:0016301">
    <property type="term" value="F:kinase activity"/>
    <property type="evidence" value="ECO:0007669"/>
    <property type="project" value="UniProtKB-KW"/>
</dbReference>
<dbReference type="InterPro" id="IPR003594">
    <property type="entry name" value="HATPase_dom"/>
</dbReference>
<keyword evidence="5" id="KW-0547">Nucleotide-binding</keyword>
<evidence type="ECO:0000256" key="5">
    <source>
        <dbReference type="ARBA" id="ARBA00022741"/>
    </source>
</evidence>
<evidence type="ECO:0000313" key="11">
    <source>
        <dbReference type="EMBL" id="MBU9696971.1"/>
    </source>
</evidence>
<proteinExistence type="predicted"/>
<feature type="region of interest" description="Disordered" evidence="8">
    <location>
        <begin position="288"/>
        <end position="307"/>
    </location>
</feature>
<feature type="domain" description="Signal transduction histidine kinase subgroup 2 dimerisation and phosphoacceptor" evidence="9">
    <location>
        <begin position="110"/>
        <end position="181"/>
    </location>
</feature>
<comment type="catalytic activity">
    <reaction evidence="1">
        <text>ATP + protein L-histidine = ADP + protein N-phospho-L-histidine.</text>
        <dbReference type="EC" id="2.7.13.3"/>
    </reaction>
</comment>
<evidence type="ECO:0000256" key="6">
    <source>
        <dbReference type="ARBA" id="ARBA00022777"/>
    </source>
</evidence>
<dbReference type="Pfam" id="PF07568">
    <property type="entry name" value="HisKA_2"/>
    <property type="match status" value="1"/>
</dbReference>
<dbReference type="EC" id="2.7.13.3" evidence="2"/>
<evidence type="ECO:0000256" key="4">
    <source>
        <dbReference type="ARBA" id="ARBA00022679"/>
    </source>
</evidence>
<dbReference type="RefSeq" id="WP_217765522.1">
    <property type="nucleotide sequence ID" value="NZ_JAAATX020000002.1"/>
</dbReference>
<reference evidence="11 12" key="1">
    <citation type="submission" date="2021-06" db="EMBL/GenBank/DDBJ databases">
        <title>Rhodobacteraceae bacterium strain HSP-20.</title>
        <authorList>
            <person name="Chen W.-M."/>
        </authorList>
    </citation>
    <scope>NUCLEOTIDE SEQUENCE [LARGE SCALE GENOMIC DNA]</scope>
    <source>
        <strain evidence="11 12">HSP-20</strain>
    </source>
</reference>
<keyword evidence="4" id="KW-0808">Transferase</keyword>
<name>A0ABS6IZL8_9RHOB</name>
<sequence length="307" mass="32922">MDQFQFPVLMQVSVPRPSPFALPAGGRPRANRKNPAPPNVGQRNQQANRLAVKTTPDLVPTKETRMSLTASGGVSGSYHSAHRAARALRQERSPNLPKTNVRNLRIARHEAEHRILNSLQLVACLLRDSLRHSSCDEARQEINAAHDRILSVASLQRALFIEDGQVPLATHLDAIARNLGQTLIAKDRHLTITVACPEINLDATTATSLGLIVSELVINAIKHAFPDNAAGTITVSFTSDGSGWHLSVADDGIGRGTHPATRAGSGIVAALAVQLDARLVTRSGTGGFRTDLTGSTRRTPTCGTHLR</sequence>
<feature type="compositionally biased region" description="Polar residues" evidence="8">
    <location>
        <begin position="292"/>
        <end position="307"/>
    </location>
</feature>
<dbReference type="Proteomes" id="UP000731907">
    <property type="component" value="Unassembled WGS sequence"/>
</dbReference>
<evidence type="ECO:0000256" key="1">
    <source>
        <dbReference type="ARBA" id="ARBA00000085"/>
    </source>
</evidence>
<dbReference type="Pfam" id="PF13581">
    <property type="entry name" value="HATPase_c_2"/>
    <property type="match status" value="1"/>
</dbReference>
<dbReference type="EMBL" id="JAAATX020000002">
    <property type="protein sequence ID" value="MBU9696971.1"/>
    <property type="molecule type" value="Genomic_DNA"/>
</dbReference>